<protein>
    <submittedName>
        <fullName evidence="3">Uncharacterized protein</fullName>
    </submittedName>
</protein>
<comment type="subcellular location">
    <subcellularLocation>
        <location evidence="1">Cell inner membrane</location>
        <topology evidence="1">Peripheral membrane protein</topology>
    </subcellularLocation>
</comment>
<proteinExistence type="predicted"/>
<dbReference type="InterPro" id="IPR047641">
    <property type="entry name" value="ABC_transpr_MalK/UgpC-like"/>
</dbReference>
<keyword evidence="2" id="KW-0997">Cell inner membrane</keyword>
<keyword evidence="4" id="KW-1185">Reference proteome</keyword>
<dbReference type="InterPro" id="IPR027417">
    <property type="entry name" value="P-loop_NTPase"/>
</dbReference>
<dbReference type="EMBL" id="BLAJ01000002">
    <property type="protein sequence ID" value="GES48829.1"/>
    <property type="molecule type" value="Genomic_DNA"/>
</dbReference>
<dbReference type="PANTHER" id="PTHR43875:SF3">
    <property type="entry name" value="MALTOSE_MALTODEXTRIN IMPORT ATP-BINDING PROTEIN MALK"/>
    <property type="match status" value="1"/>
</dbReference>
<evidence type="ECO:0000256" key="1">
    <source>
        <dbReference type="ARBA" id="ARBA00004417"/>
    </source>
</evidence>
<name>A0ABQ0Z0M3_9HYPH</name>
<gene>
    <name evidence="3" type="ORF">RsS93_14430</name>
</gene>
<dbReference type="SUPFAM" id="SSF52540">
    <property type="entry name" value="P-loop containing nucleoside triphosphate hydrolases"/>
    <property type="match status" value="1"/>
</dbReference>
<evidence type="ECO:0000256" key="2">
    <source>
        <dbReference type="ARBA" id="ARBA00022519"/>
    </source>
</evidence>
<organism evidence="3 4">
    <name type="scientific">Rhizobium dioscoreae</name>
    <dbReference type="NCBI Taxonomy" id="2653122"/>
    <lineage>
        <taxon>Bacteria</taxon>
        <taxon>Pseudomonadati</taxon>
        <taxon>Pseudomonadota</taxon>
        <taxon>Alphaproteobacteria</taxon>
        <taxon>Hyphomicrobiales</taxon>
        <taxon>Rhizobiaceae</taxon>
        <taxon>Rhizobium/Agrobacterium group</taxon>
        <taxon>Rhizobium</taxon>
    </lineage>
</organism>
<evidence type="ECO:0000313" key="3">
    <source>
        <dbReference type="EMBL" id="GES48829.1"/>
    </source>
</evidence>
<comment type="caution">
    <text evidence="3">The sequence shown here is derived from an EMBL/GenBank/DDBJ whole genome shotgun (WGS) entry which is preliminary data.</text>
</comment>
<dbReference type="PANTHER" id="PTHR43875">
    <property type="entry name" value="MALTODEXTRIN IMPORT ATP-BINDING PROTEIN MSMX"/>
    <property type="match status" value="1"/>
</dbReference>
<keyword evidence="2" id="KW-0472">Membrane</keyword>
<dbReference type="Gene3D" id="3.40.50.300">
    <property type="entry name" value="P-loop containing nucleotide triphosphate hydrolases"/>
    <property type="match status" value="1"/>
</dbReference>
<evidence type="ECO:0000313" key="4">
    <source>
        <dbReference type="Proteomes" id="UP000390335"/>
    </source>
</evidence>
<dbReference type="Proteomes" id="UP000390335">
    <property type="component" value="Unassembled WGS sequence"/>
</dbReference>
<accession>A0ABQ0Z0M3</accession>
<keyword evidence="2" id="KW-1003">Cell membrane</keyword>
<reference evidence="3 4" key="1">
    <citation type="journal article" date="2020" name="Genome Biol. Evol.">
        <title>Rhizobium dioscoreae sp. nov., a plant growth-promoting bacterium isolated from yam (Dioscorea species).</title>
        <authorList>
            <person name="Ouyabe M."/>
            <person name="Tanaka N."/>
            <person name="Shiwa Y."/>
            <person name="Fujita N."/>
            <person name="Kikuno H."/>
            <person name="Babil P."/>
            <person name="Shiwachi H."/>
        </authorList>
    </citation>
    <scope>NUCLEOTIDE SEQUENCE [LARGE SCALE GENOMIC DNA]</scope>
    <source>
        <strain evidence="3 4">S-93</strain>
    </source>
</reference>
<sequence>MSSKARQRVAVGRAIVRNPKIFPFDKPLSNLDAALRVNMRLELIRLHNEVAATMIYVTPDQIEAMTLSIESLLTRNFRPIEMN</sequence>